<feature type="region of interest" description="Disordered" evidence="7">
    <location>
        <begin position="1210"/>
        <end position="1239"/>
    </location>
</feature>
<dbReference type="SMART" id="SM01170">
    <property type="entry name" value="DUF1944"/>
    <property type="match status" value="1"/>
</dbReference>
<feature type="signal peptide" evidence="8">
    <location>
        <begin position="1"/>
        <end position="15"/>
    </location>
</feature>
<dbReference type="Pfam" id="PF09175">
    <property type="entry name" value="Vit_b-sht_shell"/>
    <property type="match status" value="1"/>
</dbReference>
<proteinExistence type="evidence at transcript level"/>
<dbReference type="Gene3D" id="2.20.80.10">
    <property type="entry name" value="Lipovitellin-phosvitin complex, chain A, domain 4"/>
    <property type="match status" value="1"/>
</dbReference>
<dbReference type="PANTHER" id="PTHR23345">
    <property type="entry name" value="VITELLOGENIN-RELATED"/>
    <property type="match status" value="1"/>
</dbReference>
<dbReference type="PROSITE" id="PS51233">
    <property type="entry name" value="VWFD"/>
    <property type="match status" value="1"/>
</dbReference>
<evidence type="ECO:0000256" key="4">
    <source>
        <dbReference type="ARBA" id="ARBA00023157"/>
    </source>
</evidence>
<feature type="region of interest" description="Disordered" evidence="7">
    <location>
        <begin position="1063"/>
        <end position="1176"/>
    </location>
</feature>
<dbReference type="GO" id="GO:0032355">
    <property type="term" value="P:response to estradiol"/>
    <property type="evidence" value="ECO:0007669"/>
    <property type="project" value="TreeGrafter"/>
</dbReference>
<dbReference type="Pfam" id="PF01347">
    <property type="entry name" value="Vitellogenin_N"/>
    <property type="match status" value="1"/>
</dbReference>
<feature type="compositionally biased region" description="Low complexity" evidence="7">
    <location>
        <begin position="1230"/>
        <end position="1239"/>
    </location>
</feature>
<keyword evidence="2 8" id="KW-0732">Signal</keyword>
<dbReference type="Gene3D" id="2.20.50.20">
    <property type="entry name" value="Lipovitellin. Chain A, domain 3"/>
    <property type="match status" value="1"/>
</dbReference>
<feature type="chain" id="PRO_5013243468" evidence="8">
    <location>
        <begin position="16"/>
        <end position="1720"/>
    </location>
</feature>
<feature type="disulfide bond" evidence="6">
    <location>
        <begin position="163"/>
        <end position="189"/>
    </location>
</feature>
<evidence type="ECO:0000256" key="8">
    <source>
        <dbReference type="SAM" id="SignalP"/>
    </source>
</evidence>
<dbReference type="InterPro" id="IPR001747">
    <property type="entry name" value="Vitellogenin_N"/>
</dbReference>
<dbReference type="InterPro" id="IPR015258">
    <property type="entry name" value="Vitellinogen_b-sht_shell"/>
</dbReference>
<dbReference type="PROSITE" id="PS51211">
    <property type="entry name" value="VITELLOGENIN"/>
    <property type="match status" value="1"/>
</dbReference>
<evidence type="ECO:0000259" key="10">
    <source>
        <dbReference type="PROSITE" id="PS51233"/>
    </source>
</evidence>
<reference evidence="11" key="1">
    <citation type="journal article" date="2013" name="Fish Physiol. Biochem.">
        <title>Characterization of vitellogenin and its derived yolk proteins in cloudy catshark (Scyliorhinus torazame).</title>
        <authorList>
            <person name="Yamane K."/>
            <person name="Yagai T."/>
            <person name="Nishimiya O."/>
            <person name="Sugawara R."/>
            <person name="Amano H."/>
            <person name="Fujita T."/>
            <person name="Hiramatsu N."/>
            <person name="Todo T."/>
            <person name="Matsubara T."/>
            <person name="Hara A."/>
        </authorList>
    </citation>
    <scope>NUCLEOTIDE SEQUENCE</scope>
</reference>
<feature type="domain" description="VWFD" evidence="10">
    <location>
        <begin position="1456"/>
        <end position="1630"/>
    </location>
</feature>
<feature type="compositionally biased region" description="Low complexity" evidence="7">
    <location>
        <begin position="1086"/>
        <end position="1114"/>
    </location>
</feature>
<dbReference type="Gene3D" id="1.25.10.20">
    <property type="entry name" value="Vitellinogen, superhelical"/>
    <property type="match status" value="1"/>
</dbReference>
<dbReference type="Gene3D" id="2.30.230.10">
    <property type="entry name" value="Lipovitellin, beta-sheet shell regions, chain A"/>
    <property type="match status" value="1"/>
</dbReference>
<dbReference type="Pfam" id="PF00094">
    <property type="entry name" value="VWD"/>
    <property type="match status" value="1"/>
</dbReference>
<dbReference type="FunFam" id="2.30.230.10:FF:000002">
    <property type="entry name" value="Vitellogenin 7"/>
    <property type="match status" value="1"/>
</dbReference>
<evidence type="ECO:0000256" key="5">
    <source>
        <dbReference type="ARBA" id="ARBA00023180"/>
    </source>
</evidence>
<dbReference type="InterPro" id="IPR011030">
    <property type="entry name" value="Lipovitellin_superhlx_dom"/>
</dbReference>
<sequence>MKALIFLLALACAGSDHVKRYNPIFSQNQLHIYKYDGVILTGLPEKGLNRAGIRITSRVRVRGLGSNQYLLQLENPQLQELNGIWPKDPFSSLRKLTERWTPLLTRPVKFEYTDGRVGNIFTSENVPEDVLNIHRGILNILQITIKKSQNFYDLQEAGIEGICHARYIVQEDKRKERLIITKAKDLTNCQERVLKQTGIVYTQLCPSCQQRGRNIRASAASTIVLKPTALGAIIQEARVREVHQFTPFHELDGTIRLEARQSLILEKITTAQMEQIPDMQNRRSLQYRSERNVLQQPFRLLKDQNVITQIKDTLNHMAQHNAQDVHADAPARLMQLVQLLRVAPHRAFSEIWSWAKTQPEPRRWLLEAIPAIGTIESLKFIKSRIQESETLRSEILQALILALHQVKTDRDVLTTAREIMELDQVKRCQLTRKLTILAYGSMIFRNYAEKPVCPEEILKPIHSLLSDAGNRPNDEDIVLGLKAIGNAGQPASIKNIVKLLPGFGTAAANLPLKVRVDAIMALRNIARKDPRTVQRIAVQTFLNRKNHPEERMVACAVLFTTKPPLTLVSMVANSLLTETSLQVASFTHSHIRALSRSSLPSINSLAAACNLALNILSPKLEQLGHRFSKVYRVDTFMYRMMAGASAKLLLFKNSGSIIPTALLAKVRGHALGGSSDLIEVGLRAEGLQEILMKERAPDLRKTESKSIRRILSKFINWKELPEETPLASAYLKIFGQELAFAQLRKEDLDAIRQRMSSPIDSYMKKLNEGVTFHPSKALVAAEMRQVVPTVVGLPMELSIISSAVAVSNIRVDLRSDSPIGKLPRLLTSRIQLNARLNPSVSIHTRVFMGINMPQIQSGVELRANVRSIIPVGITAKINLKEGNFRIDTSPADKENRILSMISQVYAVSRNVENLSAEKITPILPSTPESRISRQRFRSSSRSSRAASARIATHLSPETLSDQVPCSEDEQRPRVPNRSSYRSCAEATKFGVKACVDVRMENALSFKHSPLYRLMGEHTLNVSIAPVTSDPEIEKIVLEIQAGSRASSKLMRLADKELGPDRIRSSAERLRLMRQSSLPRMRNRTLSSSSSSSSMQQSGRLTSRSSSRTSSSSEYSQRRRDSKRVLPSGRTVSRSRGSMRRRSSSSSSSSSLRSIRRSQQQITRRTSGTLRSGRILSSRRESISHQLLELAFRPLQDSRYTVRKQSARILSASTHRSGSSRITRIGRRSGSRASRASHGSSILRSSEQRYLISRVGPPSLVVLLRSRRTDGTQRGYQVTGYVKMETRLPRVHLRLVELDEKSNWRICADAAMPSSHKVLTQVRWGENCEKYKVSVRVSNGQLATHPAVKVKMQWSRIPESLKYNAKMVGDYIPGLGYALGLSQTYRRNPSRQITALVALTSPRTIDTIIKLPKMTAYYQGLQLPASLPMQAISVRVQQKGFSTIADIPDMVLATDQRQCTVEKDIIQSFDETKLKHTLANRCYYVLTQDCSPSTRFILMMRRAEIDQSKKEIKLVLASNNTIIEAIPTQSGTKLLVNGVERDPSQQIPEVSGINVQQKDAGIILEVRSIGIERLFFDGNRVEIELDQMISKTCGICGQNNAEKKMMKPNQEEARDVEDLFESWTYPGQTCADDCKVRREFVPLGKVIEFEGLESRCYSVEPVQRCLEGCAPIETRSQIVNFHCVSSNFTVNDYTVFSRKSPDVRHSVDSHSDCMCSRCAEA</sequence>
<keyword evidence="1" id="KW-0597">Phosphoprotein</keyword>
<feature type="disulfide bond" evidence="6">
    <location>
        <begin position="205"/>
        <end position="208"/>
    </location>
</feature>
<evidence type="ECO:0000256" key="1">
    <source>
        <dbReference type="ARBA" id="ARBA00022553"/>
    </source>
</evidence>
<dbReference type="Pfam" id="PF09172">
    <property type="entry name" value="Vit_open_b-sht"/>
    <property type="match status" value="1"/>
</dbReference>
<evidence type="ECO:0000256" key="6">
    <source>
        <dbReference type="PROSITE-ProRule" id="PRU00557"/>
    </source>
</evidence>
<dbReference type="SUPFAM" id="SSF56968">
    <property type="entry name" value="Lipovitellin-phosvitin complex, beta-sheet shell regions"/>
    <property type="match status" value="3"/>
</dbReference>
<dbReference type="InterPro" id="IPR050733">
    <property type="entry name" value="Vitellogenin/Apolipophorin"/>
</dbReference>
<dbReference type="EMBL" id="JN085960">
    <property type="protein sequence ID" value="AEM05867.1"/>
    <property type="molecule type" value="mRNA"/>
</dbReference>
<dbReference type="SMART" id="SM00216">
    <property type="entry name" value="VWD"/>
    <property type="match status" value="1"/>
</dbReference>
<dbReference type="GO" id="GO:0045735">
    <property type="term" value="F:nutrient reservoir activity"/>
    <property type="evidence" value="ECO:0007669"/>
    <property type="project" value="UniProtKB-KW"/>
</dbReference>
<dbReference type="Gene3D" id="2.20.90.10">
    <property type="entry name" value="Vitellinogen, beta-sheet shell domain"/>
    <property type="match status" value="1"/>
</dbReference>
<feature type="region of interest" description="Disordered" evidence="7">
    <location>
        <begin position="926"/>
        <end position="977"/>
    </location>
</feature>
<name>I6MR55_SCYTO</name>
<dbReference type="InterPro" id="IPR015255">
    <property type="entry name" value="Vitellinogen_open_b-sht"/>
</dbReference>
<feature type="compositionally biased region" description="Low complexity" evidence="7">
    <location>
        <begin position="1143"/>
        <end position="1173"/>
    </location>
</feature>
<accession>I6MR55</accession>
<feature type="compositionally biased region" description="Low complexity" evidence="7">
    <location>
        <begin position="939"/>
        <end position="951"/>
    </location>
</feature>
<dbReference type="SMART" id="SM00638">
    <property type="entry name" value="LPD_N"/>
    <property type="match status" value="1"/>
</dbReference>
<dbReference type="InterPro" id="IPR015819">
    <property type="entry name" value="Lipid_transp_b-sht_shell"/>
</dbReference>
<evidence type="ECO:0000259" key="9">
    <source>
        <dbReference type="PROSITE" id="PS51211"/>
    </source>
</evidence>
<dbReference type="InterPro" id="IPR015816">
    <property type="entry name" value="Vitellinogen_b-sht_N"/>
</dbReference>
<protein>
    <submittedName>
        <fullName evidence="11">Vitellogenin</fullName>
    </submittedName>
</protein>
<comment type="caution">
    <text evidence="6">Lacks conserved residue(s) required for the propagation of feature annotation.</text>
</comment>
<dbReference type="InterPro" id="IPR001846">
    <property type="entry name" value="VWF_type-D"/>
</dbReference>
<dbReference type="GO" id="GO:0071391">
    <property type="term" value="P:cellular response to estrogen stimulus"/>
    <property type="evidence" value="ECO:0007669"/>
    <property type="project" value="TreeGrafter"/>
</dbReference>
<dbReference type="SMART" id="SM01169">
    <property type="entry name" value="DUF1943"/>
    <property type="match status" value="1"/>
</dbReference>
<feature type="domain" description="Vitellogenin" evidence="9">
    <location>
        <begin position="25"/>
        <end position="662"/>
    </location>
</feature>
<dbReference type="InterPro" id="IPR015817">
    <property type="entry name" value="Vitellinogen_open_b-sht_sub1"/>
</dbReference>
<evidence type="ECO:0000256" key="7">
    <source>
        <dbReference type="SAM" id="MobiDB-lite"/>
    </source>
</evidence>
<dbReference type="PANTHER" id="PTHR23345:SF15">
    <property type="entry name" value="VITELLOGENIN 1-RELATED"/>
    <property type="match status" value="1"/>
</dbReference>
<dbReference type="InterPro" id="IPR037088">
    <property type="entry name" value="Vitellinogen_b-sht_shell_sf"/>
</dbReference>
<keyword evidence="3" id="KW-0758">Storage protein</keyword>
<keyword evidence="5" id="KW-0325">Glycoprotein</keyword>
<keyword evidence="4 6" id="KW-1015">Disulfide bond</keyword>
<feature type="compositionally biased region" description="Low complexity" evidence="7">
    <location>
        <begin position="1212"/>
        <end position="1222"/>
    </location>
</feature>
<evidence type="ECO:0000256" key="2">
    <source>
        <dbReference type="ARBA" id="ARBA00022729"/>
    </source>
</evidence>
<dbReference type="GO" id="GO:0005319">
    <property type="term" value="F:lipid transporter activity"/>
    <property type="evidence" value="ECO:0007669"/>
    <property type="project" value="InterPro"/>
</dbReference>
<dbReference type="SUPFAM" id="SSF48431">
    <property type="entry name" value="Lipovitellin-phosvitin complex, superhelical domain"/>
    <property type="match status" value="1"/>
</dbReference>
<evidence type="ECO:0000256" key="3">
    <source>
        <dbReference type="ARBA" id="ARBA00022761"/>
    </source>
</evidence>
<organism evidence="11">
    <name type="scientific">Scyliorhinus torazame</name>
    <name type="common">Cloudy catshark</name>
    <name type="synonym">Catulus torazame</name>
    <dbReference type="NCBI Taxonomy" id="75743"/>
    <lineage>
        <taxon>Eukaryota</taxon>
        <taxon>Metazoa</taxon>
        <taxon>Chordata</taxon>
        <taxon>Craniata</taxon>
        <taxon>Vertebrata</taxon>
        <taxon>Chondrichthyes</taxon>
        <taxon>Elasmobranchii</taxon>
        <taxon>Galeomorphii</taxon>
        <taxon>Galeoidea</taxon>
        <taxon>Carcharhiniformes</taxon>
        <taxon>Scyliorhinidae</taxon>
        <taxon>Scyliorhinus</taxon>
    </lineage>
</organism>
<evidence type="ECO:0000313" key="11">
    <source>
        <dbReference type="EMBL" id="AEM05867.1"/>
    </source>
</evidence>